<dbReference type="Proteomes" id="UP000824175">
    <property type="component" value="Unassembled WGS sequence"/>
</dbReference>
<dbReference type="GO" id="GO:0003677">
    <property type="term" value="F:DNA binding"/>
    <property type="evidence" value="ECO:0007669"/>
    <property type="project" value="UniProtKB-UniRule"/>
</dbReference>
<keyword evidence="1 2" id="KW-0238">DNA-binding</keyword>
<accession>A0A9D1L1V2</accession>
<dbReference type="EMBL" id="DVMJ01000094">
    <property type="protein sequence ID" value="HIU14516.1"/>
    <property type="molecule type" value="Genomic_DNA"/>
</dbReference>
<comment type="caution">
    <text evidence="4">The sequence shown here is derived from an EMBL/GenBank/DDBJ whole genome shotgun (WGS) entry which is preliminary data.</text>
</comment>
<dbReference type="InterPro" id="IPR009057">
    <property type="entry name" value="Homeodomain-like_sf"/>
</dbReference>
<organism evidence="4 5">
    <name type="scientific">Candidatus Fimiplasma intestinipullorum</name>
    <dbReference type="NCBI Taxonomy" id="2840825"/>
    <lineage>
        <taxon>Bacteria</taxon>
        <taxon>Bacillati</taxon>
        <taxon>Bacillota</taxon>
        <taxon>Clostridia</taxon>
        <taxon>Eubacteriales</taxon>
        <taxon>Candidatus Fimiplasma</taxon>
    </lineage>
</organism>
<evidence type="ECO:0000259" key="3">
    <source>
        <dbReference type="PROSITE" id="PS50977"/>
    </source>
</evidence>
<evidence type="ECO:0000256" key="2">
    <source>
        <dbReference type="PROSITE-ProRule" id="PRU00335"/>
    </source>
</evidence>
<proteinExistence type="predicted"/>
<evidence type="ECO:0000313" key="5">
    <source>
        <dbReference type="Proteomes" id="UP000824175"/>
    </source>
</evidence>
<dbReference type="PROSITE" id="PS50977">
    <property type="entry name" value="HTH_TETR_2"/>
    <property type="match status" value="1"/>
</dbReference>
<reference evidence="4" key="2">
    <citation type="journal article" date="2021" name="PeerJ">
        <title>Extensive microbial diversity within the chicken gut microbiome revealed by metagenomics and culture.</title>
        <authorList>
            <person name="Gilroy R."/>
            <person name="Ravi A."/>
            <person name="Getino M."/>
            <person name="Pursley I."/>
            <person name="Horton D.L."/>
            <person name="Alikhan N.F."/>
            <person name="Baker D."/>
            <person name="Gharbi K."/>
            <person name="Hall N."/>
            <person name="Watson M."/>
            <person name="Adriaenssens E.M."/>
            <person name="Foster-Nyarko E."/>
            <person name="Jarju S."/>
            <person name="Secka A."/>
            <person name="Antonio M."/>
            <person name="Oren A."/>
            <person name="Chaudhuri R.R."/>
            <person name="La Ragione R."/>
            <person name="Hildebrand F."/>
            <person name="Pallen M.J."/>
        </authorList>
    </citation>
    <scope>NUCLEOTIDE SEQUENCE</scope>
    <source>
        <strain evidence="4">CHK195-11698</strain>
    </source>
</reference>
<dbReference type="Pfam" id="PF00440">
    <property type="entry name" value="TetR_N"/>
    <property type="match status" value="1"/>
</dbReference>
<protein>
    <submittedName>
        <fullName evidence="4">TetR family transcriptional regulator</fullName>
    </submittedName>
</protein>
<dbReference type="SUPFAM" id="SSF46689">
    <property type="entry name" value="Homeodomain-like"/>
    <property type="match status" value="1"/>
</dbReference>
<dbReference type="Gene3D" id="1.10.357.10">
    <property type="entry name" value="Tetracycline Repressor, domain 2"/>
    <property type="match status" value="1"/>
</dbReference>
<feature type="domain" description="HTH tetR-type" evidence="3">
    <location>
        <begin position="1"/>
        <end position="61"/>
    </location>
</feature>
<reference evidence="4" key="1">
    <citation type="submission" date="2020-10" db="EMBL/GenBank/DDBJ databases">
        <authorList>
            <person name="Gilroy R."/>
        </authorList>
    </citation>
    <scope>NUCLEOTIDE SEQUENCE</scope>
    <source>
        <strain evidence="4">CHK195-11698</strain>
    </source>
</reference>
<name>A0A9D1L1V2_9FIRM</name>
<evidence type="ECO:0000313" key="4">
    <source>
        <dbReference type="EMBL" id="HIU14516.1"/>
    </source>
</evidence>
<dbReference type="InterPro" id="IPR001647">
    <property type="entry name" value="HTH_TetR"/>
</dbReference>
<dbReference type="AlphaFoldDB" id="A0A9D1L1V2"/>
<gene>
    <name evidence="4" type="ORF">IAD15_10705</name>
</gene>
<sequence length="157" mass="18502">MDKKKLISEGYMALVIKAHTTNVKVSAICKQAQISRKTFYYYFKDKHDIIEYIFCEEIGKTMINGLKYGIDQKAQAIITYREFLKHKDFFMIAMEEVGQNSLFEIIIHRCTQFCRQTFDEYFDDKIALDYLAYKYASTSAMLLKNGCIQACKRVRNF</sequence>
<feature type="DNA-binding region" description="H-T-H motif" evidence="2">
    <location>
        <begin position="24"/>
        <end position="43"/>
    </location>
</feature>
<evidence type="ECO:0000256" key="1">
    <source>
        <dbReference type="ARBA" id="ARBA00023125"/>
    </source>
</evidence>